<dbReference type="Gene3D" id="2.170.130.10">
    <property type="entry name" value="TonB-dependent receptor, plug domain"/>
    <property type="match status" value="1"/>
</dbReference>
<dbReference type="Gene3D" id="2.60.40.1120">
    <property type="entry name" value="Carboxypeptidase-like, regulatory domain"/>
    <property type="match status" value="1"/>
</dbReference>
<sequence length="889" mass="100496">MQCKFKLTLLLFFVSFSMVNAQGSILYKHVSLDRSFDSLEELLTELSRKGEFTFAYSNDIPLSRKVALKSTYQTVKAYLDELFLNEPIEYILREKENKIILARKKDHPAVFNPINWITISGYVKDASSGEALIGATIYEPHSRKGVVTNTYGFFSLTLAPRQLQLSVSYVGYEPSTFTISLTRDTVLNITLSQATQTLSEIIVSGETLTDEARLRQSQEAPLGQISIPIERLKKIPVVFGEPDLLKAFSMLPGVSIGLEGSSGLLVRGGSSDQNLILLDEAPVYNLSHLFGLISVINPDAVKKADLFKGGFPARFGGRLSSIVDITMKEGNNQTKTGEWSIGLLSSRFLMEGPLSTKLKNRTSYLFSARTFYLGLFTLPSYIAYKAGRGDRFVTYLMYDTNMKINHKFSDGSHLFVSFYQGTDFYRAGEGDAKQRSDFGLSWGNTTATTRYVRPLSAKVFFRSVLTYSKYRYGIDIESFKSEDQKFVKDNFLSSRPTVRDWTLKTVMDYFPSGNHQVKLGIEATAHRYQPSSIRTSYGLDEEKLTSINAPVIANETAIFAEDETTILPWLKTNVGLRSVVFGVENKKYFSLEPRITANILLPDNFAIKGAYSQMRQFIHLLVNNGLGLPNDIWVPATSQVPPQYARQIALGISKALPIEHLELSLEAYHKSMTNLIDYKEGANYLTNFNQSWQQSIAKKGIGEAYGMELFIHKTQGRFNGWAAYTLAYNRRRFTELNEGKWFWANFDRRHTISLTGSYRLTPKINVSANWILQTGSPVTVPVAVRSDYERGFPVFIYQDRNNFRMPAYHRLDLSFSFAHTTRKGKQASWSVGVYNAYNRANPFYVDITKRIIPQDPQRFGSKIIGTKNSLQVGSFLPVLPFVSYTKKIK</sequence>
<dbReference type="SUPFAM" id="SSF56935">
    <property type="entry name" value="Porins"/>
    <property type="match status" value="1"/>
</dbReference>
<feature type="signal peptide" evidence="4">
    <location>
        <begin position="1"/>
        <end position="21"/>
    </location>
</feature>
<evidence type="ECO:0000256" key="4">
    <source>
        <dbReference type="SAM" id="SignalP"/>
    </source>
</evidence>
<dbReference type="Pfam" id="PF07715">
    <property type="entry name" value="Plug"/>
    <property type="match status" value="1"/>
</dbReference>
<evidence type="ECO:0000313" key="6">
    <source>
        <dbReference type="EMBL" id="MDO1451455.1"/>
    </source>
</evidence>
<feature type="chain" id="PRO_5047374305" evidence="4">
    <location>
        <begin position="22"/>
        <end position="889"/>
    </location>
</feature>
<name>A0ABT8RH94_9BACT</name>
<dbReference type="InterPro" id="IPR036942">
    <property type="entry name" value="Beta-barrel_TonB_sf"/>
</dbReference>
<comment type="caution">
    <text evidence="6">The sequence shown here is derived from an EMBL/GenBank/DDBJ whole genome shotgun (WGS) entry which is preliminary data.</text>
</comment>
<keyword evidence="2" id="KW-0472">Membrane</keyword>
<keyword evidence="4" id="KW-0732">Signal</keyword>
<dbReference type="SUPFAM" id="SSF49464">
    <property type="entry name" value="Carboxypeptidase regulatory domain-like"/>
    <property type="match status" value="1"/>
</dbReference>
<proteinExistence type="predicted"/>
<evidence type="ECO:0000256" key="2">
    <source>
        <dbReference type="ARBA" id="ARBA00023136"/>
    </source>
</evidence>
<dbReference type="Gene3D" id="2.40.170.20">
    <property type="entry name" value="TonB-dependent receptor, beta-barrel domain"/>
    <property type="match status" value="1"/>
</dbReference>
<evidence type="ECO:0000256" key="1">
    <source>
        <dbReference type="ARBA" id="ARBA00004442"/>
    </source>
</evidence>
<dbReference type="RefSeq" id="WP_302042252.1">
    <property type="nucleotide sequence ID" value="NZ_JAUKPO010000060.1"/>
</dbReference>
<accession>A0ABT8RH94</accession>
<evidence type="ECO:0000259" key="5">
    <source>
        <dbReference type="Pfam" id="PF07715"/>
    </source>
</evidence>
<keyword evidence="3" id="KW-0998">Cell outer membrane</keyword>
<protein>
    <submittedName>
        <fullName evidence="6">Carboxypeptidase-like regulatory domain-containing protein</fullName>
    </submittedName>
</protein>
<evidence type="ECO:0000313" key="7">
    <source>
        <dbReference type="Proteomes" id="UP001168528"/>
    </source>
</evidence>
<dbReference type="EMBL" id="JAUKPO010000060">
    <property type="protein sequence ID" value="MDO1451455.1"/>
    <property type="molecule type" value="Genomic_DNA"/>
</dbReference>
<dbReference type="InterPro" id="IPR037066">
    <property type="entry name" value="Plug_dom_sf"/>
</dbReference>
<dbReference type="InterPro" id="IPR008969">
    <property type="entry name" value="CarboxyPept-like_regulatory"/>
</dbReference>
<feature type="domain" description="TonB-dependent receptor plug" evidence="5">
    <location>
        <begin position="242"/>
        <end position="318"/>
    </location>
</feature>
<keyword evidence="7" id="KW-1185">Reference proteome</keyword>
<dbReference type="Proteomes" id="UP001168528">
    <property type="component" value="Unassembled WGS sequence"/>
</dbReference>
<gene>
    <name evidence="6" type="ORF">Q0590_34595</name>
</gene>
<comment type="subcellular location">
    <subcellularLocation>
        <location evidence="1">Cell outer membrane</location>
    </subcellularLocation>
</comment>
<dbReference type="InterPro" id="IPR012910">
    <property type="entry name" value="Plug_dom"/>
</dbReference>
<organism evidence="6 7">
    <name type="scientific">Rhodocytophaga aerolata</name>
    <dbReference type="NCBI Taxonomy" id="455078"/>
    <lineage>
        <taxon>Bacteria</taxon>
        <taxon>Pseudomonadati</taxon>
        <taxon>Bacteroidota</taxon>
        <taxon>Cytophagia</taxon>
        <taxon>Cytophagales</taxon>
        <taxon>Rhodocytophagaceae</taxon>
        <taxon>Rhodocytophaga</taxon>
    </lineage>
</organism>
<dbReference type="Pfam" id="PF13715">
    <property type="entry name" value="CarbopepD_reg_2"/>
    <property type="match status" value="1"/>
</dbReference>
<reference evidence="6" key="1">
    <citation type="submission" date="2023-07" db="EMBL/GenBank/DDBJ databases">
        <title>The genome sequence of Rhodocytophaga aerolata KACC 12507.</title>
        <authorList>
            <person name="Zhang X."/>
        </authorList>
    </citation>
    <scope>NUCLEOTIDE SEQUENCE</scope>
    <source>
        <strain evidence="6">KACC 12507</strain>
    </source>
</reference>
<evidence type="ECO:0000256" key="3">
    <source>
        <dbReference type="ARBA" id="ARBA00023237"/>
    </source>
</evidence>